<dbReference type="EMBL" id="CP017269">
    <property type="protein sequence ID" value="AOT73284.1"/>
    <property type="molecule type" value="Genomic_DNA"/>
</dbReference>
<feature type="domain" description="Calcineurin-like phosphoesterase" evidence="3">
    <location>
        <begin position="1"/>
        <end position="152"/>
    </location>
</feature>
<organism evidence="4 5">
    <name type="scientific">Geosporobacter ferrireducens</name>
    <dbReference type="NCBI Taxonomy" id="1424294"/>
    <lineage>
        <taxon>Bacteria</taxon>
        <taxon>Bacillati</taxon>
        <taxon>Bacillota</taxon>
        <taxon>Clostridia</taxon>
        <taxon>Peptostreptococcales</taxon>
        <taxon>Thermotaleaceae</taxon>
        <taxon>Geosporobacter</taxon>
    </lineage>
</organism>
<sequence length="161" mass="18245">MKVAVIADTHLKSMKKPLPRLLYQRLINVDVIFHCGDIQHQDVLSELEGFAPVYAVKGNGDSGDMVTNLPEKCIVELNGYRIGIFHGHGEKGRTVDRAFNSFIHENVDIVIFGHSHQPLLQTKSGILLLNPGSPTVKRREKKYSFILLYLEETLRCEFVLF</sequence>
<evidence type="ECO:0000313" key="4">
    <source>
        <dbReference type="EMBL" id="AOT73284.1"/>
    </source>
</evidence>
<dbReference type="InterPro" id="IPR029052">
    <property type="entry name" value="Metallo-depent_PP-like"/>
</dbReference>
<gene>
    <name evidence="4" type="ORF">Gferi_24110</name>
</gene>
<comment type="similarity">
    <text evidence="1 2">Belongs to the metallophosphoesterase superfamily. YfcE family.</text>
</comment>
<dbReference type="STRING" id="1424294.Gferi_24110"/>
<accession>A0A1D8GR19</accession>
<protein>
    <recommendedName>
        <fullName evidence="2">Phosphoesterase</fullName>
        <ecNumber evidence="2">3.1.4.-</ecNumber>
    </recommendedName>
</protein>
<comment type="cofactor">
    <cofactor evidence="2">
        <name>a divalent metal cation</name>
        <dbReference type="ChEBI" id="CHEBI:60240"/>
    </cofactor>
</comment>
<proteinExistence type="inferred from homology"/>
<evidence type="ECO:0000256" key="1">
    <source>
        <dbReference type="ARBA" id="ARBA00008950"/>
    </source>
</evidence>
<dbReference type="GO" id="GO:0046872">
    <property type="term" value="F:metal ion binding"/>
    <property type="evidence" value="ECO:0007669"/>
    <property type="project" value="UniProtKB-KW"/>
</dbReference>
<dbReference type="AlphaFoldDB" id="A0A1D8GR19"/>
<dbReference type="Proteomes" id="UP000095743">
    <property type="component" value="Chromosome"/>
</dbReference>
<dbReference type="EC" id="3.1.4.-" evidence="2"/>
<dbReference type="GO" id="GO:0016787">
    <property type="term" value="F:hydrolase activity"/>
    <property type="evidence" value="ECO:0007669"/>
    <property type="project" value="UniProtKB-UniRule"/>
</dbReference>
<dbReference type="NCBIfam" id="TIGR00040">
    <property type="entry name" value="yfcE"/>
    <property type="match status" value="1"/>
</dbReference>
<reference evidence="4 5" key="1">
    <citation type="submission" date="2016-09" db="EMBL/GenBank/DDBJ databases">
        <title>Genomic analysis reveals versatility of anaerobic energy metabolism of Geosporobacter ferrireducens IRF9 of phylum Firmicutes.</title>
        <authorList>
            <person name="Kim S.-J."/>
        </authorList>
    </citation>
    <scope>NUCLEOTIDE SEQUENCE [LARGE SCALE GENOMIC DNA]</scope>
    <source>
        <strain evidence="4 5">IRF9</strain>
    </source>
</reference>
<evidence type="ECO:0000256" key="2">
    <source>
        <dbReference type="RuleBase" id="RU362039"/>
    </source>
</evidence>
<dbReference type="KEGG" id="gfe:Gferi_24110"/>
<dbReference type="InterPro" id="IPR000979">
    <property type="entry name" value="Phosphodiesterase_MJ0936/Vps29"/>
</dbReference>
<evidence type="ECO:0000313" key="5">
    <source>
        <dbReference type="Proteomes" id="UP000095743"/>
    </source>
</evidence>
<dbReference type="PANTHER" id="PTHR11124">
    <property type="entry name" value="VACUOLAR SORTING PROTEIN VPS29"/>
    <property type="match status" value="1"/>
</dbReference>
<name>A0A1D8GR19_9FIRM</name>
<dbReference type="Pfam" id="PF12850">
    <property type="entry name" value="Metallophos_2"/>
    <property type="match status" value="1"/>
</dbReference>
<dbReference type="OrthoDB" id="9800565at2"/>
<evidence type="ECO:0000259" key="3">
    <source>
        <dbReference type="Pfam" id="PF12850"/>
    </source>
</evidence>
<dbReference type="InterPro" id="IPR024654">
    <property type="entry name" value="Calcineurin-like_PHP_lpxH"/>
</dbReference>
<keyword evidence="5" id="KW-1185">Reference proteome</keyword>
<dbReference type="Gene3D" id="3.60.21.10">
    <property type="match status" value="1"/>
</dbReference>
<keyword evidence="2" id="KW-0479">Metal-binding</keyword>
<dbReference type="SUPFAM" id="SSF56300">
    <property type="entry name" value="Metallo-dependent phosphatases"/>
    <property type="match status" value="1"/>
</dbReference>